<evidence type="ECO:0000256" key="10">
    <source>
        <dbReference type="SAM" id="Phobius"/>
    </source>
</evidence>
<evidence type="ECO:0000256" key="5">
    <source>
        <dbReference type="ARBA" id="ARBA00022911"/>
    </source>
</evidence>
<dbReference type="AlphaFoldDB" id="A0A8K0RZP6"/>
<keyword evidence="3" id="KW-0813">Transport</keyword>
<dbReference type="PROSITE" id="PS00217">
    <property type="entry name" value="SUGAR_TRANSPORT_2"/>
    <property type="match status" value="1"/>
</dbReference>
<evidence type="ECO:0000256" key="3">
    <source>
        <dbReference type="ARBA" id="ARBA00022448"/>
    </source>
</evidence>
<evidence type="ECO:0000313" key="12">
    <source>
        <dbReference type="EMBL" id="KAH7250913.1"/>
    </source>
</evidence>
<dbReference type="SUPFAM" id="SSF51735">
    <property type="entry name" value="NAD(P)-binding Rossmann-fold domains"/>
    <property type="match status" value="1"/>
</dbReference>
<dbReference type="OrthoDB" id="508119at2759"/>
<evidence type="ECO:0000256" key="6">
    <source>
        <dbReference type="ARBA" id="ARBA00022989"/>
    </source>
</evidence>
<dbReference type="GO" id="GO:0016020">
    <property type="term" value="C:membrane"/>
    <property type="evidence" value="ECO:0007669"/>
    <property type="project" value="UniProtKB-SubCell"/>
</dbReference>
<evidence type="ECO:0000256" key="1">
    <source>
        <dbReference type="ARBA" id="ARBA00004141"/>
    </source>
</evidence>
<dbReference type="CDD" id="cd01065">
    <property type="entry name" value="NAD_bind_Shikimate_DH"/>
    <property type="match status" value="1"/>
</dbReference>
<dbReference type="Gene3D" id="3.40.50.10860">
    <property type="entry name" value="Leucine Dehydrogenase, chain A, domain 1"/>
    <property type="match status" value="1"/>
</dbReference>
<feature type="transmembrane region" description="Helical" evidence="10">
    <location>
        <begin position="399"/>
        <end position="422"/>
    </location>
</feature>
<dbReference type="Pfam" id="PF00083">
    <property type="entry name" value="Sugar_tr"/>
    <property type="match status" value="1"/>
</dbReference>
<dbReference type="Gene3D" id="3.40.50.720">
    <property type="entry name" value="NAD(P)-binding Rossmann-like Domain"/>
    <property type="match status" value="1"/>
</dbReference>
<keyword evidence="4 10" id="KW-0812">Transmembrane</keyword>
<feature type="transmembrane region" description="Helical" evidence="10">
    <location>
        <begin position="700"/>
        <end position="721"/>
    </location>
</feature>
<dbReference type="SUPFAM" id="SSF53223">
    <property type="entry name" value="Aminoacid dehydrogenase-like, N-terminal domain"/>
    <property type="match status" value="1"/>
</dbReference>
<dbReference type="InterPro" id="IPR003663">
    <property type="entry name" value="Sugar/inositol_transpt"/>
</dbReference>
<proteinExistence type="inferred from homology"/>
<organism evidence="12 13">
    <name type="scientific">Fusarium tricinctum</name>
    <dbReference type="NCBI Taxonomy" id="61284"/>
    <lineage>
        <taxon>Eukaryota</taxon>
        <taxon>Fungi</taxon>
        <taxon>Dikarya</taxon>
        <taxon>Ascomycota</taxon>
        <taxon>Pezizomycotina</taxon>
        <taxon>Sordariomycetes</taxon>
        <taxon>Hypocreomycetidae</taxon>
        <taxon>Hypocreales</taxon>
        <taxon>Nectriaceae</taxon>
        <taxon>Fusarium</taxon>
        <taxon>Fusarium tricinctum species complex</taxon>
    </lineage>
</organism>
<dbReference type="EMBL" id="JAGPXF010000003">
    <property type="protein sequence ID" value="KAH7250913.1"/>
    <property type="molecule type" value="Genomic_DNA"/>
</dbReference>
<evidence type="ECO:0000259" key="11">
    <source>
        <dbReference type="PROSITE" id="PS50850"/>
    </source>
</evidence>
<feature type="transmembrane region" description="Helical" evidence="10">
    <location>
        <begin position="733"/>
        <end position="754"/>
    </location>
</feature>
<dbReference type="FunFam" id="1.20.1250.20:FF:000026">
    <property type="entry name" value="MFS quinate transporter QutD"/>
    <property type="match status" value="1"/>
</dbReference>
<name>A0A8K0RZP6_9HYPO</name>
<keyword evidence="8" id="KW-0325">Glycoprotein</keyword>
<feature type="transmembrane region" description="Helical" evidence="10">
    <location>
        <begin position="348"/>
        <end position="367"/>
    </location>
</feature>
<feature type="transmembrane region" description="Helical" evidence="10">
    <location>
        <begin position="561"/>
        <end position="583"/>
    </location>
</feature>
<feature type="transmembrane region" description="Helical" evidence="10">
    <location>
        <begin position="667"/>
        <end position="688"/>
    </location>
</feature>
<dbReference type="GO" id="GO:0004764">
    <property type="term" value="F:shikimate 3-dehydrogenase (NADP+) activity"/>
    <property type="evidence" value="ECO:0007669"/>
    <property type="project" value="InterPro"/>
</dbReference>
<protein>
    <recommendedName>
        <fullName evidence="9">Quinate transporter</fullName>
    </recommendedName>
</protein>
<dbReference type="Gene3D" id="1.20.1250.20">
    <property type="entry name" value="MFS general substrate transporter like domains"/>
    <property type="match status" value="1"/>
</dbReference>
<dbReference type="InterPro" id="IPR005828">
    <property type="entry name" value="MFS_sugar_transport-like"/>
</dbReference>
<feature type="transmembrane region" description="Helical" evidence="10">
    <location>
        <begin position="434"/>
        <end position="456"/>
    </location>
</feature>
<evidence type="ECO:0000313" key="13">
    <source>
        <dbReference type="Proteomes" id="UP000813427"/>
    </source>
</evidence>
<sequence length="812" mass="89599">MTDQVRRTYLFGYPLKHSLAPLLHSTIFENLNVLWTYQLIESVDKNDFIPKLKGSDCVGAAVTMPHKVAWMNECDDVTEEGRTIGAINTVYIRNDPETGERRYIGTNTDCVGVREAFLQEFPDVLEHSSGKPALVIGGGGACRSAVYALHKWLGASEIYLVNRLKEEADAVIESFSGLKEGPRMTFVASLEEAKSLQTPVLIVGTVPDFPPSTEGEIVAGDIIHEFVKREEKGFVLEMCYHPNIFTSFYRLTEDNGWKVIPGTVAMVHQAIMVKNIFARPQDNSANPAPPEVYNWRVYALAASAALGSSMFGYDSAFIGGTLSLPSFQERFSLADSTGTALASLKANIVSTFQGGCFFGVLLCYYMTEKLGRRLVLMLCGLIFNVGAIVQLVSDGHLSYIYAGRVLTGLAVGASSMIIPVYISESGPPAIRGRLIGIFEIFLQFSQIIGFWVNYGVNIHISPTSDAQWHIPFGLQLAPGTLLVICMFFQPESPRWLLNAGRTDQARKVLQRLRQLPVDHPYLNWEIDTVLHQIEEEKAMGADKGFLAKLREVVGPTNRRRLLLGIALMFIQNMSGINALNYYSPSIFKSIGFTGTSVGLLATGIFGIVKASATGLYMVWGVDALGRRQSLMIGSTGAAVALFYLGIYSKLSHSFDAGLTPGEKTPGAYVAIVMIYIFAVFYAISWNGIPWIFCAEIFPMAIRSICLVFTTCAQWLGQFIIVYSTPYMMTDIKYGTFLLFACSVVFGLCFAFFLIPETKGISLEDMDVLFGCKGMPRTWRRQTNEILAQRRAGDEGRGKNDSVEGVAVYNEKV</sequence>
<feature type="transmembrane region" description="Helical" evidence="10">
    <location>
        <begin position="374"/>
        <end position="393"/>
    </location>
</feature>
<dbReference type="InterPro" id="IPR036291">
    <property type="entry name" value="NAD(P)-bd_dom_sf"/>
</dbReference>
<keyword evidence="7 10" id="KW-0472">Membrane</keyword>
<dbReference type="InterPro" id="IPR036259">
    <property type="entry name" value="MFS_trans_sf"/>
</dbReference>
<comment type="similarity">
    <text evidence="2">Belongs to the major facilitator superfamily. Sugar transporter (TC 2.A.1.1) family.</text>
</comment>
<dbReference type="InterPro" id="IPR020846">
    <property type="entry name" value="MFS_dom"/>
</dbReference>
<evidence type="ECO:0000256" key="8">
    <source>
        <dbReference type="ARBA" id="ARBA00023180"/>
    </source>
</evidence>
<evidence type="ECO:0000256" key="4">
    <source>
        <dbReference type="ARBA" id="ARBA00022692"/>
    </source>
</evidence>
<reference evidence="12" key="1">
    <citation type="journal article" date="2021" name="Nat. Commun.">
        <title>Genetic determinants of endophytism in the Arabidopsis root mycobiome.</title>
        <authorList>
            <person name="Mesny F."/>
            <person name="Miyauchi S."/>
            <person name="Thiergart T."/>
            <person name="Pickel B."/>
            <person name="Atanasova L."/>
            <person name="Karlsson M."/>
            <person name="Huettel B."/>
            <person name="Barry K.W."/>
            <person name="Haridas S."/>
            <person name="Chen C."/>
            <person name="Bauer D."/>
            <person name="Andreopoulos W."/>
            <person name="Pangilinan J."/>
            <person name="LaButti K."/>
            <person name="Riley R."/>
            <person name="Lipzen A."/>
            <person name="Clum A."/>
            <person name="Drula E."/>
            <person name="Henrissat B."/>
            <person name="Kohler A."/>
            <person name="Grigoriev I.V."/>
            <person name="Martin F.M."/>
            <person name="Hacquard S."/>
        </authorList>
    </citation>
    <scope>NUCLEOTIDE SEQUENCE</scope>
    <source>
        <strain evidence="12">MPI-SDFR-AT-0068</strain>
    </source>
</reference>
<keyword evidence="13" id="KW-1185">Reference proteome</keyword>
<dbReference type="PROSITE" id="PS00216">
    <property type="entry name" value="SUGAR_TRANSPORT_1"/>
    <property type="match status" value="1"/>
</dbReference>
<dbReference type="InterPro" id="IPR005829">
    <property type="entry name" value="Sugar_transporter_CS"/>
</dbReference>
<dbReference type="PRINTS" id="PR00171">
    <property type="entry name" value="SUGRTRNSPORT"/>
</dbReference>
<evidence type="ECO:0000256" key="9">
    <source>
        <dbReference type="ARBA" id="ARBA00043213"/>
    </source>
</evidence>
<dbReference type="InterPro" id="IPR046346">
    <property type="entry name" value="Aminoacid_DH-like_N_sf"/>
</dbReference>
<comment type="subcellular location">
    <subcellularLocation>
        <location evidence="1">Membrane</location>
        <topology evidence="1">Multi-pass membrane protein</topology>
    </subcellularLocation>
</comment>
<dbReference type="PANTHER" id="PTHR48022">
    <property type="entry name" value="PLASTIDIC GLUCOSE TRANSPORTER 4"/>
    <property type="match status" value="1"/>
</dbReference>
<dbReference type="NCBIfam" id="TIGR00879">
    <property type="entry name" value="SP"/>
    <property type="match status" value="1"/>
</dbReference>
<feature type="domain" description="Major facilitator superfamily (MFS) profile" evidence="11">
    <location>
        <begin position="300"/>
        <end position="758"/>
    </location>
</feature>
<feature type="transmembrane region" description="Helical" evidence="10">
    <location>
        <begin position="629"/>
        <end position="647"/>
    </location>
</feature>
<keyword evidence="6 10" id="KW-1133">Transmembrane helix</keyword>
<dbReference type="InterPro" id="IPR013708">
    <property type="entry name" value="Shikimate_DH-bd_N"/>
</dbReference>
<dbReference type="GO" id="GO:0005351">
    <property type="term" value="F:carbohydrate:proton symporter activity"/>
    <property type="evidence" value="ECO:0007669"/>
    <property type="project" value="TreeGrafter"/>
</dbReference>
<evidence type="ECO:0000256" key="2">
    <source>
        <dbReference type="ARBA" id="ARBA00010992"/>
    </source>
</evidence>
<dbReference type="Proteomes" id="UP000813427">
    <property type="component" value="Unassembled WGS sequence"/>
</dbReference>
<dbReference type="PROSITE" id="PS50850">
    <property type="entry name" value="MFS"/>
    <property type="match status" value="1"/>
</dbReference>
<keyword evidence="5" id="KW-0672">Quinate metabolism</keyword>
<dbReference type="SUPFAM" id="SSF103473">
    <property type="entry name" value="MFS general substrate transporter"/>
    <property type="match status" value="1"/>
</dbReference>
<feature type="transmembrane region" description="Helical" evidence="10">
    <location>
        <begin position="468"/>
        <end position="488"/>
    </location>
</feature>
<evidence type="ECO:0000256" key="7">
    <source>
        <dbReference type="ARBA" id="ARBA00023136"/>
    </source>
</evidence>
<comment type="caution">
    <text evidence="12">The sequence shown here is derived from an EMBL/GenBank/DDBJ whole genome shotgun (WGS) entry which is preliminary data.</text>
</comment>
<accession>A0A8K0RZP6</accession>
<dbReference type="InterPro" id="IPR050360">
    <property type="entry name" value="MFS_Sugar_Transporters"/>
</dbReference>
<dbReference type="PANTHER" id="PTHR48022:SF34">
    <property type="entry name" value="MAJOR FACILITATOR SUPERFAMILY (MFS) PROFILE DOMAIN-CONTAINING PROTEIN-RELATED"/>
    <property type="match status" value="1"/>
</dbReference>
<gene>
    <name evidence="12" type="ORF">BKA59DRAFT_395035</name>
</gene>
<dbReference type="Pfam" id="PF08501">
    <property type="entry name" value="Shikimate_dh_N"/>
    <property type="match status" value="1"/>
</dbReference>